<reference evidence="2 3" key="1">
    <citation type="submission" date="2020-06" db="EMBL/GenBank/DDBJ databases">
        <title>Altererythrobacter lutimaris sp. nov., a marine bacterium isolated from a tidal flat.</title>
        <authorList>
            <person name="Kim D."/>
            <person name="Yoo Y."/>
            <person name="Kim J.-J."/>
        </authorList>
    </citation>
    <scope>NUCLEOTIDE SEQUENCE [LARGE SCALE GENOMIC DNA]</scope>
    <source>
        <strain evidence="2 3">JGD-16</strain>
    </source>
</reference>
<keyword evidence="3" id="KW-1185">Reference proteome</keyword>
<dbReference type="RefSeq" id="WP_176273629.1">
    <property type="nucleotide sequence ID" value="NZ_JABWTA010000001.1"/>
</dbReference>
<dbReference type="Gene3D" id="3.30.70.100">
    <property type="match status" value="1"/>
</dbReference>
<dbReference type="EMBL" id="JABWTA010000001">
    <property type="protein sequence ID" value="NVE95405.1"/>
    <property type="molecule type" value="Genomic_DNA"/>
</dbReference>
<name>A0A850HDE4_9SPHN</name>
<comment type="caution">
    <text evidence="2">The sequence shown here is derived from an EMBL/GenBank/DDBJ whole genome shotgun (WGS) entry which is preliminary data.</text>
</comment>
<accession>A0A850HDE4</accession>
<evidence type="ECO:0000313" key="2">
    <source>
        <dbReference type="EMBL" id="NVE95405.1"/>
    </source>
</evidence>
<proteinExistence type="predicted"/>
<dbReference type="SMART" id="SM01034">
    <property type="entry name" value="BLUF"/>
    <property type="match status" value="1"/>
</dbReference>
<sequence>MSTSLEQIIYTSIASPDVHGGDVFDIIAQASKRNKDRGITGILTFVRGRFFQAIEGSKEELDKLLRSLERDGRHHSLRVLNRRVISERQFENWAMKRLAVKDIASARREITSLLGHHADAKTILSSFESFLKNESNKAA</sequence>
<dbReference type="Pfam" id="PF04940">
    <property type="entry name" value="BLUF"/>
    <property type="match status" value="1"/>
</dbReference>
<protein>
    <submittedName>
        <fullName evidence="2">BLUF domain-containing protein</fullName>
    </submittedName>
</protein>
<dbReference type="InterPro" id="IPR036046">
    <property type="entry name" value="Acylphosphatase-like_dom_sf"/>
</dbReference>
<feature type="domain" description="BLUF" evidence="1">
    <location>
        <begin position="5"/>
        <end position="96"/>
    </location>
</feature>
<dbReference type="GO" id="GO:0009882">
    <property type="term" value="F:blue light photoreceptor activity"/>
    <property type="evidence" value="ECO:0007669"/>
    <property type="project" value="InterPro"/>
</dbReference>
<gene>
    <name evidence="2" type="ORF">HUO12_10885</name>
</gene>
<evidence type="ECO:0000259" key="1">
    <source>
        <dbReference type="PROSITE" id="PS50925"/>
    </source>
</evidence>
<organism evidence="2 3">
    <name type="scientific">Altererythrobacter lutimaris</name>
    <dbReference type="NCBI Taxonomy" id="2743979"/>
    <lineage>
        <taxon>Bacteria</taxon>
        <taxon>Pseudomonadati</taxon>
        <taxon>Pseudomonadota</taxon>
        <taxon>Alphaproteobacteria</taxon>
        <taxon>Sphingomonadales</taxon>
        <taxon>Erythrobacteraceae</taxon>
        <taxon>Altererythrobacter</taxon>
    </lineage>
</organism>
<dbReference type="InterPro" id="IPR007024">
    <property type="entry name" value="BLUF_domain"/>
</dbReference>
<dbReference type="SUPFAM" id="SSF54975">
    <property type="entry name" value="Acylphosphatase/BLUF domain-like"/>
    <property type="match status" value="1"/>
</dbReference>
<dbReference type="GO" id="GO:0071949">
    <property type="term" value="F:FAD binding"/>
    <property type="evidence" value="ECO:0007669"/>
    <property type="project" value="InterPro"/>
</dbReference>
<dbReference type="PROSITE" id="PS50925">
    <property type="entry name" value="BLUF"/>
    <property type="match status" value="1"/>
</dbReference>
<dbReference type="AlphaFoldDB" id="A0A850HDE4"/>
<evidence type="ECO:0000313" key="3">
    <source>
        <dbReference type="Proteomes" id="UP000546031"/>
    </source>
</evidence>
<dbReference type="Proteomes" id="UP000546031">
    <property type="component" value="Unassembled WGS sequence"/>
</dbReference>